<accession>A0A1X7IV11</accession>
<evidence type="ECO:0000313" key="3">
    <source>
        <dbReference type="Proteomes" id="UP000193420"/>
    </source>
</evidence>
<reference evidence="3" key="1">
    <citation type="submission" date="2017-04" db="EMBL/GenBank/DDBJ databases">
        <authorList>
            <person name="Varghese N."/>
            <person name="Submissions S."/>
        </authorList>
    </citation>
    <scope>NUCLEOTIDE SEQUENCE [LARGE SCALE GENOMIC DNA]</scope>
    <source>
        <strain evidence="3">DSM 19835</strain>
    </source>
</reference>
<dbReference type="AlphaFoldDB" id="A0A1X7IV11"/>
<evidence type="ECO:0000313" key="2">
    <source>
        <dbReference type="EMBL" id="SMG18680.1"/>
    </source>
</evidence>
<feature type="coiled-coil region" evidence="1">
    <location>
        <begin position="21"/>
        <end position="95"/>
    </location>
</feature>
<dbReference type="STRING" id="188872.SAMN03080602_01111"/>
<keyword evidence="1" id="KW-0175">Coiled coil</keyword>
<gene>
    <name evidence="2" type="ORF">SAMN03080602_01111</name>
</gene>
<dbReference type="Proteomes" id="UP000193420">
    <property type="component" value="Unassembled WGS sequence"/>
</dbReference>
<proteinExistence type="predicted"/>
<sequence>MDDEIVFIKRLLDSNAFKPNIPNLFERLQDYKSRLQDIENRNAAVRSQISLHENSLGSDLDIADNSISAADVKKNDSLQLEVDECQGDYQNLKSEIFNYTGNILIMNKPEVK</sequence>
<keyword evidence="3" id="KW-1185">Reference proteome</keyword>
<protein>
    <submittedName>
        <fullName evidence="2">Uncharacterized protein</fullName>
    </submittedName>
</protein>
<dbReference type="EMBL" id="FXAO01000002">
    <property type="protein sequence ID" value="SMG18680.1"/>
    <property type="molecule type" value="Genomic_DNA"/>
</dbReference>
<evidence type="ECO:0000256" key="1">
    <source>
        <dbReference type="SAM" id="Coils"/>
    </source>
</evidence>
<name>A0A1X7IV11_9FLAO</name>
<organism evidence="2 3">
    <name type="scientific">Arenibacter troitsensis</name>
    <dbReference type="NCBI Taxonomy" id="188872"/>
    <lineage>
        <taxon>Bacteria</taxon>
        <taxon>Pseudomonadati</taxon>
        <taxon>Bacteroidota</taxon>
        <taxon>Flavobacteriia</taxon>
        <taxon>Flavobacteriales</taxon>
        <taxon>Flavobacteriaceae</taxon>
        <taxon>Arenibacter</taxon>
    </lineage>
</organism>